<protein>
    <submittedName>
        <fullName evidence="2">Uncharacterized protein</fullName>
    </submittedName>
</protein>
<reference evidence="2 3" key="1">
    <citation type="submission" date="2018-11" db="EMBL/GenBank/DDBJ databases">
        <title>Genomic Encyclopedia of Type Strains, Phase IV (KMG-IV): sequencing the most valuable type-strain genomes for metagenomic binning, comparative biology and taxonomic classification.</title>
        <authorList>
            <person name="Goeker M."/>
        </authorList>
    </citation>
    <scope>NUCLEOTIDE SEQUENCE [LARGE SCALE GENOMIC DNA]</scope>
    <source>
        <strain evidence="2 3">DSM 5900</strain>
    </source>
</reference>
<dbReference type="Proteomes" id="UP000278222">
    <property type="component" value="Unassembled WGS sequence"/>
</dbReference>
<keyword evidence="3" id="KW-1185">Reference proteome</keyword>
<proteinExistence type="predicted"/>
<evidence type="ECO:0000313" key="2">
    <source>
        <dbReference type="EMBL" id="ROP83523.1"/>
    </source>
</evidence>
<name>A0A3N1KP72_9PROT</name>
<feature type="transmembrane region" description="Helical" evidence="1">
    <location>
        <begin position="52"/>
        <end position="70"/>
    </location>
</feature>
<keyword evidence="1" id="KW-1133">Transmembrane helix</keyword>
<dbReference type="RefSeq" id="WP_123693177.1">
    <property type="nucleotide sequence ID" value="NZ_AP019700.1"/>
</dbReference>
<gene>
    <name evidence="2" type="ORF">EDC65_4171</name>
</gene>
<keyword evidence="1" id="KW-0472">Membrane</keyword>
<evidence type="ECO:0000256" key="1">
    <source>
        <dbReference type="SAM" id="Phobius"/>
    </source>
</evidence>
<keyword evidence="1" id="KW-0812">Transmembrane</keyword>
<dbReference type="EMBL" id="RJKX01000016">
    <property type="protein sequence ID" value="ROP83523.1"/>
    <property type="molecule type" value="Genomic_DNA"/>
</dbReference>
<evidence type="ECO:0000313" key="3">
    <source>
        <dbReference type="Proteomes" id="UP000278222"/>
    </source>
</evidence>
<accession>A0A3N1KP72</accession>
<dbReference type="OrthoDB" id="7570420at2"/>
<sequence>MSKTSSIPAAAPARSLLWWSLAGDAAVSGACGLLMAAGADPLSGLLGLPVPLLRWAGLALLPYALFLAWLARRPAPPRGAVWAVIVLNVLWAADCLILLASGWVAPTGLGIAFVLVQAVTVLAFADLQYLGLRRSAR</sequence>
<feature type="transmembrane region" description="Helical" evidence="1">
    <location>
        <begin position="82"/>
        <end position="105"/>
    </location>
</feature>
<feature type="transmembrane region" description="Helical" evidence="1">
    <location>
        <begin position="111"/>
        <end position="132"/>
    </location>
</feature>
<dbReference type="AlphaFoldDB" id="A0A3N1KP72"/>
<comment type="caution">
    <text evidence="2">The sequence shown here is derived from an EMBL/GenBank/DDBJ whole genome shotgun (WGS) entry which is preliminary data.</text>
</comment>
<feature type="transmembrane region" description="Helical" evidence="1">
    <location>
        <begin position="16"/>
        <end position="37"/>
    </location>
</feature>
<organism evidence="2 3">
    <name type="scientific">Stella humosa</name>
    <dbReference type="NCBI Taxonomy" id="94"/>
    <lineage>
        <taxon>Bacteria</taxon>
        <taxon>Pseudomonadati</taxon>
        <taxon>Pseudomonadota</taxon>
        <taxon>Alphaproteobacteria</taxon>
        <taxon>Rhodospirillales</taxon>
        <taxon>Stellaceae</taxon>
        <taxon>Stella</taxon>
    </lineage>
</organism>